<keyword evidence="13" id="KW-1185">Reference proteome</keyword>
<dbReference type="Gene3D" id="3.40.50.300">
    <property type="entry name" value="P-loop containing nucleotide triphosphate hydrolases"/>
    <property type="match status" value="1"/>
</dbReference>
<dbReference type="CDD" id="cd03130">
    <property type="entry name" value="GATase1_CobB"/>
    <property type="match status" value="1"/>
</dbReference>
<dbReference type="InterPro" id="IPR004484">
    <property type="entry name" value="CbiA/CobB_synth"/>
</dbReference>
<comment type="domain">
    <text evidence="7">Comprises of two domains. The C-terminal domain contains the binding site for glutamine and catalyzes the hydrolysis of this substrate to glutamate and ammonia. The N-terminal domain is anticipated to bind ATP and cobyrinate and catalyzes the ultimate synthesis of the diamide product. The ammonia produced via the glutaminase domain is probably translocated to the adjacent domain via a molecular tunnel, where it reacts with an activated intermediate.</text>
</comment>
<sequence>MSTATRRELGKAEADCPGIMTTPSGCKAPLPPSEAGTSGPDAAARPGLGIPRLLVGALQGRSGKTTVTLGLLRAWQRRGLVVQPFKKGPDFIDPGWHTAAAGRQCRNLDSFLMSAESIVNSLVRNSAGADLCVIEGAMGLFDGLDLRGSSSSAEIAKITASPVILVVDSTRMTRSAAALVLGCQHFDSEIRIAGVILNRVARARQEKVMREAIETYCSIPVLGALPKDERLTVPDRHLGLITCQESGGPEQVLDRLADAVAANVDLAGVLALAGSDGRERTCRRDLSVEVHPKAETAPGWGAVEAAAKKGPAAAVVTLGIVRDQAFSFYYPENLEALSSMGARLVPVNSLTDAELPDILDGLYIGGGFPEVFAAELERNVSLRSAIRKAAATMPIYAECGGLMYLGRSVVTASGRYEMAGVLPVDTVMEGKPQGHGYTVMKVSPGCPWFEEGELLRGHEFHNSRIVNLPRECRWGLKVERGHGIDGERDGLMRGRVFAAYNHIHALDNPSWAESFVRLAQEYRRENRAGLKAGKVESVCAS</sequence>
<dbReference type="InterPro" id="IPR002586">
    <property type="entry name" value="CobQ/CobB/MinD/ParA_Nub-bd_dom"/>
</dbReference>
<reference evidence="11" key="2">
    <citation type="submission" date="2020-01" db="EMBL/GenBank/DDBJ databases">
        <authorList>
            <person name="Hornung B."/>
        </authorList>
    </citation>
    <scope>NUCLEOTIDE SEQUENCE</scope>
    <source>
        <strain evidence="11">PacBioINE</strain>
    </source>
</reference>
<dbReference type="Proteomes" id="UP001071230">
    <property type="component" value="Unassembled WGS sequence"/>
</dbReference>
<feature type="site" description="Increases nucleophilicity of active site Cys" evidence="7">
    <location>
        <position position="502"/>
    </location>
</feature>
<dbReference type="CDD" id="cd05388">
    <property type="entry name" value="CobB_N"/>
    <property type="match status" value="1"/>
</dbReference>
<dbReference type="GO" id="GO:0042242">
    <property type="term" value="F:cobyrinic acid a,c-diamide synthase activity"/>
    <property type="evidence" value="ECO:0007669"/>
    <property type="project" value="UniProtKB-UniRule"/>
</dbReference>
<dbReference type="SUPFAM" id="SSF52540">
    <property type="entry name" value="P-loop containing nucleoside triphosphate hydrolases"/>
    <property type="match status" value="1"/>
</dbReference>
<keyword evidence="2 7" id="KW-0436">Ligase</keyword>
<evidence type="ECO:0000256" key="1">
    <source>
        <dbReference type="ARBA" id="ARBA00001946"/>
    </source>
</evidence>
<keyword evidence="5 7" id="KW-0460">Magnesium</keyword>
<evidence type="ECO:0000313" key="12">
    <source>
        <dbReference type="EMBL" id="CEJ07804.1"/>
    </source>
</evidence>
<dbReference type="PANTHER" id="PTHR43873">
    <property type="entry name" value="COBYRINATE A,C-DIAMIDE SYNTHASE"/>
    <property type="match status" value="1"/>
</dbReference>
<gene>
    <name evidence="7" type="primary">cbiA</name>
    <name evidence="11" type="ORF">DEACI_0678</name>
    <name evidence="12" type="ORF">DEACI_2270</name>
</gene>
<dbReference type="Proteomes" id="UP000836597">
    <property type="component" value="Chromosome"/>
</dbReference>
<dbReference type="InterPro" id="IPR029062">
    <property type="entry name" value="Class_I_gatase-like"/>
</dbReference>
<dbReference type="RefSeq" id="WP_240983762.1">
    <property type="nucleotide sequence ID" value="NZ_CDGJ01000066.1"/>
</dbReference>
<dbReference type="PANTHER" id="PTHR43873:SF1">
    <property type="entry name" value="COBYRINATE A,C-DIAMIDE SYNTHASE"/>
    <property type="match status" value="1"/>
</dbReference>
<feature type="domain" description="CobQ/CobB/MinD/ParA nucleotide binding" evidence="9">
    <location>
        <begin position="59"/>
        <end position="238"/>
    </location>
</feature>
<evidence type="ECO:0000256" key="4">
    <source>
        <dbReference type="ARBA" id="ARBA00022840"/>
    </source>
</evidence>
<comment type="function">
    <text evidence="7">Catalyzes the ATP-dependent amidation of the two carboxylate groups at positions a and c of cobyrinate, using either L-glutamine or ammonia as the nitrogen source.</text>
</comment>
<keyword evidence="4 7" id="KW-0067">ATP-binding</keyword>
<evidence type="ECO:0000256" key="2">
    <source>
        <dbReference type="ARBA" id="ARBA00022598"/>
    </source>
</evidence>
<dbReference type="NCBIfam" id="TIGR00379">
    <property type="entry name" value="cobB"/>
    <property type="match status" value="1"/>
</dbReference>
<keyword evidence="3 7" id="KW-0547">Nucleotide-binding</keyword>
<evidence type="ECO:0000256" key="8">
    <source>
        <dbReference type="SAM" id="MobiDB-lite"/>
    </source>
</evidence>
<dbReference type="InterPro" id="IPR027417">
    <property type="entry name" value="P-loop_NTPase"/>
</dbReference>
<name>A0A8S0W6P4_9FIRM</name>
<dbReference type="GO" id="GO:0005524">
    <property type="term" value="F:ATP binding"/>
    <property type="evidence" value="ECO:0007669"/>
    <property type="project" value="UniProtKB-UniRule"/>
</dbReference>
<feature type="active site" description="Nucleophile" evidence="7">
    <location>
        <position position="399"/>
    </location>
</feature>
<feature type="region of interest" description="Disordered" evidence="8">
    <location>
        <begin position="1"/>
        <end position="43"/>
    </location>
</feature>
<dbReference type="AlphaFoldDB" id="A0A8S0W6P4"/>
<dbReference type="InterPro" id="IPR011698">
    <property type="entry name" value="GATase_3"/>
</dbReference>
<comment type="pathway">
    <text evidence="7">Cofactor biosynthesis; adenosylcobalamin biosynthesis; cob(II)yrinate a,c-diamide from sirohydrochlorin (anaerobic route): step 10/10.</text>
</comment>
<evidence type="ECO:0000259" key="10">
    <source>
        <dbReference type="Pfam" id="PF07685"/>
    </source>
</evidence>
<reference evidence="12" key="1">
    <citation type="submission" date="2014-11" db="EMBL/GenBank/DDBJ databases">
        <authorList>
            <person name="Hornung B.V."/>
        </authorList>
    </citation>
    <scope>NUCLEOTIDE SEQUENCE</scope>
    <source>
        <strain evidence="12">INE</strain>
    </source>
</reference>
<evidence type="ECO:0000256" key="7">
    <source>
        <dbReference type="HAMAP-Rule" id="MF_00027"/>
    </source>
</evidence>
<dbReference type="EC" id="6.3.5.11" evidence="7"/>
<dbReference type="PROSITE" id="PS51274">
    <property type="entry name" value="GATASE_COBBQ"/>
    <property type="match status" value="1"/>
</dbReference>
<keyword evidence="6 7" id="KW-0315">Glutamine amidotransferase</keyword>
<dbReference type="EMBL" id="LR746496">
    <property type="protein sequence ID" value="CAA7600029.1"/>
    <property type="molecule type" value="Genomic_DNA"/>
</dbReference>
<evidence type="ECO:0000313" key="11">
    <source>
        <dbReference type="EMBL" id="CAA7600029.1"/>
    </source>
</evidence>
<comment type="similarity">
    <text evidence="7">Belongs to the CobB/CbiA family.</text>
</comment>
<organism evidence="11">
    <name type="scientific">Acididesulfobacillus acetoxydans</name>
    <dbReference type="NCBI Taxonomy" id="1561005"/>
    <lineage>
        <taxon>Bacteria</taxon>
        <taxon>Bacillati</taxon>
        <taxon>Bacillota</taxon>
        <taxon>Clostridia</taxon>
        <taxon>Eubacteriales</taxon>
        <taxon>Peptococcaceae</taxon>
        <taxon>Acididesulfobacillus</taxon>
    </lineage>
</organism>
<feature type="domain" description="CobB/CobQ-like glutamine amidotransferase" evidence="10">
    <location>
        <begin position="318"/>
        <end position="507"/>
    </location>
</feature>
<feature type="compositionally biased region" description="Basic and acidic residues" evidence="8">
    <location>
        <begin position="1"/>
        <end position="14"/>
    </location>
</feature>
<evidence type="ECO:0000259" key="9">
    <source>
        <dbReference type="Pfam" id="PF01656"/>
    </source>
</evidence>
<comment type="cofactor">
    <cofactor evidence="1 7">
        <name>Mg(2+)</name>
        <dbReference type="ChEBI" id="CHEBI:18420"/>
    </cofactor>
</comment>
<dbReference type="Gene3D" id="3.40.50.880">
    <property type="match status" value="1"/>
</dbReference>
<dbReference type="KEGG" id="aacx:DEACI_0678"/>
<evidence type="ECO:0000256" key="3">
    <source>
        <dbReference type="ARBA" id="ARBA00022741"/>
    </source>
</evidence>
<dbReference type="EMBL" id="CDGJ01000066">
    <property type="protein sequence ID" value="CEJ07804.1"/>
    <property type="molecule type" value="Genomic_DNA"/>
</dbReference>
<comment type="catalytic activity">
    <reaction evidence="7">
        <text>cob(II)yrinate + 2 L-glutamine + 2 ATP + 2 H2O = cob(II)yrinate a,c diamide + 2 L-glutamate + 2 ADP + 2 phosphate + 2 H(+)</text>
        <dbReference type="Rhea" id="RHEA:26289"/>
        <dbReference type="ChEBI" id="CHEBI:15377"/>
        <dbReference type="ChEBI" id="CHEBI:15378"/>
        <dbReference type="ChEBI" id="CHEBI:29985"/>
        <dbReference type="ChEBI" id="CHEBI:30616"/>
        <dbReference type="ChEBI" id="CHEBI:43474"/>
        <dbReference type="ChEBI" id="CHEBI:58359"/>
        <dbReference type="ChEBI" id="CHEBI:58537"/>
        <dbReference type="ChEBI" id="CHEBI:58894"/>
        <dbReference type="ChEBI" id="CHEBI:456216"/>
        <dbReference type="EC" id="6.3.5.11"/>
    </reaction>
</comment>
<dbReference type="SUPFAM" id="SSF52317">
    <property type="entry name" value="Class I glutamine amidotransferase-like"/>
    <property type="match status" value="1"/>
</dbReference>
<dbReference type="NCBIfam" id="NF002204">
    <property type="entry name" value="PRK01077.1"/>
    <property type="match status" value="1"/>
</dbReference>
<dbReference type="GO" id="GO:0009236">
    <property type="term" value="P:cobalamin biosynthetic process"/>
    <property type="evidence" value="ECO:0007669"/>
    <property type="project" value="UniProtKB-UniRule"/>
</dbReference>
<proteinExistence type="inferred from homology"/>
<dbReference type="Pfam" id="PF07685">
    <property type="entry name" value="GATase_3"/>
    <property type="match status" value="1"/>
</dbReference>
<protein>
    <recommendedName>
        <fullName evidence="7">Cobyrinate a,c-diamide synthase</fullName>
        <ecNumber evidence="7">6.3.5.11</ecNumber>
    </recommendedName>
    <alternativeName>
        <fullName evidence="7">Cobyrinic acid a,c-diamide synthetase</fullName>
    </alternativeName>
</protein>
<keyword evidence="7" id="KW-0169">Cobalamin biosynthesis</keyword>
<evidence type="ECO:0000256" key="6">
    <source>
        <dbReference type="ARBA" id="ARBA00022962"/>
    </source>
</evidence>
<comment type="miscellaneous">
    <text evidence="7">The a and c carboxylates of cobyrinate are activated for nucleophilic attack via formation of a phosphorylated intermediate by ATP. CbiA catalyzes first the amidation of the c-carboxylate, and then that of the a-carboxylate.</text>
</comment>
<dbReference type="HAMAP" id="MF_00027">
    <property type="entry name" value="CobB_CbiA"/>
    <property type="match status" value="1"/>
</dbReference>
<accession>A0A8S0W6P4</accession>
<evidence type="ECO:0000256" key="5">
    <source>
        <dbReference type="ARBA" id="ARBA00022842"/>
    </source>
</evidence>
<evidence type="ECO:0000313" key="13">
    <source>
        <dbReference type="Proteomes" id="UP001071230"/>
    </source>
</evidence>
<dbReference type="Pfam" id="PF01656">
    <property type="entry name" value="CbiA"/>
    <property type="match status" value="1"/>
</dbReference>